<sequence length="358" mass="36847">MASNYSANQYEDAYRASLPCWNVPKSTKLPSTHDGYTQIIANDRGHLLPSVPRSQSRPWGTFLGTWEMPLRIPPAQLTLTARSAAGAARLTDWLQESRSLTEACNGLRPQIRGKLQEPPEAPKEGPRVPDRGTATPQAPKGTTPLAPAPAPAPGRPPSKIRASSGPRSPTQPAGTAARKPENTAPEDPNPGPGRPPSKGGDPQSPRSPTRSPEVPDPGPGRPPSEGGDPQSPPSPTRSPEAPDPGPGRPPSEGGDPQSPHSPTRSPEAPDPGPGRPPSEGRAPLSSRNPGPSRPSPPSSRGTTGAVGTPDPGPKAATPTPDSGPSPEVPPGSGAGNVPTRSRRGSRASSVLSVPLCEP</sequence>
<feature type="compositionally biased region" description="Low complexity" evidence="5">
    <location>
        <begin position="277"/>
        <end position="290"/>
    </location>
</feature>
<gene>
    <name evidence="6" type="primary">CFAP126</name>
</gene>
<keyword evidence="7" id="KW-1185">Reference proteome</keyword>
<dbReference type="RefSeq" id="XP_028910971.1">
    <property type="nucleotide sequence ID" value="XM_029055138.1"/>
</dbReference>
<dbReference type="GeneID" id="114807991"/>
<proteinExistence type="inferred from homology"/>
<dbReference type="AlphaFoldDB" id="A0A6I8N5M8"/>
<dbReference type="OMA" id="RPPSKGF"/>
<feature type="compositionally biased region" description="Pro residues" evidence="5">
    <location>
        <begin position="230"/>
        <end position="249"/>
    </location>
</feature>
<comment type="similarity">
    <text evidence="1">Belongs to the Flattop family.</text>
</comment>
<dbReference type="OrthoDB" id="521617at2759"/>
<feature type="region of interest" description="Disordered" evidence="5">
    <location>
        <begin position="107"/>
        <end position="358"/>
    </location>
</feature>
<dbReference type="InParanoid" id="A0A6I8N5M8"/>
<dbReference type="Pfam" id="PF22611">
    <property type="entry name" value="CFAP126"/>
    <property type="match status" value="1"/>
</dbReference>
<name>A0A6I8N5M8_ORNAN</name>
<dbReference type="KEGG" id="oaa:114807991"/>
<evidence type="ECO:0000256" key="4">
    <source>
        <dbReference type="ARBA" id="ARBA00045261"/>
    </source>
</evidence>
<evidence type="ECO:0000313" key="6">
    <source>
        <dbReference type="Ensembl" id="ENSOANP00000036288.1"/>
    </source>
</evidence>
<dbReference type="Ensembl" id="ENSOANT00000057165.1">
    <property type="protein sequence ID" value="ENSOANP00000036288.1"/>
    <property type="gene ID" value="ENSOANG00000036523.1"/>
</dbReference>
<evidence type="ECO:0000256" key="3">
    <source>
        <dbReference type="ARBA" id="ARBA00033306"/>
    </source>
</evidence>
<dbReference type="CDD" id="cd23705">
    <property type="entry name" value="Flattop"/>
    <property type="match status" value="1"/>
</dbReference>
<evidence type="ECO:0000256" key="5">
    <source>
        <dbReference type="SAM" id="MobiDB-lite"/>
    </source>
</evidence>
<evidence type="ECO:0000313" key="7">
    <source>
        <dbReference type="Proteomes" id="UP000002279"/>
    </source>
</evidence>
<dbReference type="InterPro" id="IPR038797">
    <property type="entry name" value="Fltp"/>
</dbReference>
<dbReference type="PANTHER" id="PTHR34639:SF1">
    <property type="entry name" value="PROTEIN FLATTOP"/>
    <property type="match status" value="1"/>
</dbReference>
<evidence type="ECO:0000256" key="2">
    <source>
        <dbReference type="ARBA" id="ARBA00019181"/>
    </source>
</evidence>
<dbReference type="CTD" id="257177"/>
<reference evidence="6" key="2">
    <citation type="submission" date="2025-08" db="UniProtKB">
        <authorList>
            <consortium name="Ensembl"/>
        </authorList>
    </citation>
    <scope>IDENTIFICATION</scope>
    <source>
        <strain evidence="6">Glennie</strain>
    </source>
</reference>
<protein>
    <recommendedName>
        <fullName evidence="2">Protein Flattop</fullName>
    </recommendedName>
    <alternativeName>
        <fullName evidence="3">Cilia- and flagella-associated protein 126</fullName>
    </alternativeName>
</protein>
<dbReference type="PANTHER" id="PTHR34639">
    <property type="entry name" value="PROTEIN FLATTOP"/>
    <property type="match status" value="1"/>
</dbReference>
<dbReference type="GO" id="GO:0036064">
    <property type="term" value="C:ciliary basal body"/>
    <property type="evidence" value="ECO:0000318"/>
    <property type="project" value="GO_Central"/>
</dbReference>
<reference evidence="6" key="3">
    <citation type="submission" date="2025-09" db="UniProtKB">
        <authorList>
            <consortium name="Ensembl"/>
        </authorList>
    </citation>
    <scope>IDENTIFICATION</scope>
    <source>
        <strain evidence="6">Glennie</strain>
    </source>
</reference>
<reference evidence="6 7" key="1">
    <citation type="journal article" date="2008" name="Nature">
        <title>Genome analysis of the platypus reveals unique signatures of evolution.</title>
        <authorList>
            <person name="Warren W.C."/>
            <person name="Hillier L.W."/>
            <person name="Marshall Graves J.A."/>
            <person name="Birney E."/>
            <person name="Ponting C.P."/>
            <person name="Grutzner F."/>
            <person name="Belov K."/>
            <person name="Miller W."/>
            <person name="Clarke L."/>
            <person name="Chinwalla A.T."/>
            <person name="Yang S.P."/>
            <person name="Heger A."/>
            <person name="Locke D.P."/>
            <person name="Miethke P."/>
            <person name="Waters P.D."/>
            <person name="Veyrunes F."/>
            <person name="Fulton L."/>
            <person name="Fulton B."/>
            <person name="Graves T."/>
            <person name="Wallis J."/>
            <person name="Puente X.S."/>
            <person name="Lopez-Otin C."/>
            <person name="Ordonez G.R."/>
            <person name="Eichler E.E."/>
            <person name="Chen L."/>
            <person name="Cheng Z."/>
            <person name="Deakin J.E."/>
            <person name="Alsop A."/>
            <person name="Thompson K."/>
            <person name="Kirby P."/>
            <person name="Papenfuss A.T."/>
            <person name="Wakefield M.J."/>
            <person name="Olender T."/>
            <person name="Lancet D."/>
            <person name="Huttley G.A."/>
            <person name="Smit A.F."/>
            <person name="Pask A."/>
            <person name="Temple-Smith P."/>
            <person name="Batzer M.A."/>
            <person name="Walker J.A."/>
            <person name="Konkel M.K."/>
            <person name="Harris R.S."/>
            <person name="Whittington C.M."/>
            <person name="Wong E.S."/>
            <person name="Gemmell N.J."/>
            <person name="Buschiazzo E."/>
            <person name="Vargas Jentzsch I.M."/>
            <person name="Merkel A."/>
            <person name="Schmitz J."/>
            <person name="Zemann A."/>
            <person name="Churakov G."/>
            <person name="Kriegs J.O."/>
            <person name="Brosius J."/>
            <person name="Murchison E.P."/>
            <person name="Sachidanandam R."/>
            <person name="Smith C."/>
            <person name="Hannon G.J."/>
            <person name="Tsend-Ayush E."/>
            <person name="McMillan D."/>
            <person name="Attenborough R."/>
            <person name="Rens W."/>
            <person name="Ferguson-Smith M."/>
            <person name="Lefevre C.M."/>
            <person name="Sharp J.A."/>
            <person name="Nicholas K.R."/>
            <person name="Ray D.A."/>
            <person name="Kube M."/>
            <person name="Reinhardt R."/>
            <person name="Pringle T.H."/>
            <person name="Taylor J."/>
            <person name="Jones R.C."/>
            <person name="Nixon B."/>
            <person name="Dacheux J.L."/>
            <person name="Niwa H."/>
            <person name="Sekita Y."/>
            <person name="Huang X."/>
            <person name="Stark A."/>
            <person name="Kheradpour P."/>
            <person name="Kellis M."/>
            <person name="Flicek P."/>
            <person name="Chen Y."/>
            <person name="Webber C."/>
            <person name="Hardison R."/>
            <person name="Nelson J."/>
            <person name="Hallsworth-Pepin K."/>
            <person name="Delehaunty K."/>
            <person name="Markovic C."/>
            <person name="Minx P."/>
            <person name="Feng Y."/>
            <person name="Kremitzki C."/>
            <person name="Mitreva M."/>
            <person name="Glasscock J."/>
            <person name="Wylie T."/>
            <person name="Wohldmann P."/>
            <person name="Thiru P."/>
            <person name="Nhan M.N."/>
            <person name="Pohl C.S."/>
            <person name="Smith S.M."/>
            <person name="Hou S."/>
            <person name="Nefedov M."/>
            <person name="de Jong P.J."/>
            <person name="Renfree M.B."/>
            <person name="Mardis E.R."/>
            <person name="Wilson R.K."/>
        </authorList>
    </citation>
    <scope>NUCLEOTIDE SEQUENCE [LARGE SCALE GENOMIC DNA]</scope>
    <source>
        <strain evidence="6 7">Glennie</strain>
    </source>
</reference>
<dbReference type="GeneTree" id="ENSGT00390000001092"/>
<comment type="function">
    <text evidence="4">Microtubule inner protein (MIP) part of the dynein-decorated doublet microtubules (DMTs) in cilia axoneme. Acts as a regulator of cilium basal body docking and positioning in mono- and multiciliated cells. Regulates basal body docking and cilia formation in multiciliated lung cells. Regulates kinocilium positioning and stereocilia bundle morphogenesis in the inner ear.</text>
</comment>
<dbReference type="Proteomes" id="UP000002279">
    <property type="component" value="Chromosome X5"/>
</dbReference>
<dbReference type="GO" id="GO:0044782">
    <property type="term" value="P:cilium organization"/>
    <property type="evidence" value="ECO:0000318"/>
    <property type="project" value="GO_Central"/>
</dbReference>
<accession>A0A6I8N5M8</accession>
<dbReference type="Bgee" id="ENSOANG00000036523">
    <property type="expression patterns" value="Expressed in testis and 7 other cell types or tissues"/>
</dbReference>
<evidence type="ECO:0000256" key="1">
    <source>
        <dbReference type="ARBA" id="ARBA00009887"/>
    </source>
</evidence>
<organism evidence="6 7">
    <name type="scientific">Ornithorhynchus anatinus</name>
    <name type="common">Duckbill platypus</name>
    <dbReference type="NCBI Taxonomy" id="9258"/>
    <lineage>
        <taxon>Eukaryota</taxon>
        <taxon>Metazoa</taxon>
        <taxon>Chordata</taxon>
        <taxon>Craniata</taxon>
        <taxon>Vertebrata</taxon>
        <taxon>Euteleostomi</taxon>
        <taxon>Mammalia</taxon>
        <taxon>Monotremata</taxon>
        <taxon>Ornithorhynchidae</taxon>
        <taxon>Ornithorhynchus</taxon>
    </lineage>
</organism>
<feature type="compositionally biased region" description="Pro residues" evidence="5">
    <location>
        <begin position="146"/>
        <end position="156"/>
    </location>
</feature>
<feature type="compositionally biased region" description="Basic and acidic residues" evidence="5">
    <location>
        <begin position="114"/>
        <end position="130"/>
    </location>
</feature>